<dbReference type="OrthoDB" id="10520359at2759"/>
<keyword evidence="3" id="KW-1185">Reference proteome</keyword>
<evidence type="ECO:0000256" key="1">
    <source>
        <dbReference type="SAM" id="MobiDB-lite"/>
    </source>
</evidence>
<feature type="compositionally biased region" description="Low complexity" evidence="1">
    <location>
        <begin position="43"/>
        <end position="61"/>
    </location>
</feature>
<sequence>MKVSEFGLDGKITCVTTDNRIKFFTGSLKQSECLDEAQQQIQSNVDSTNVSNSDDSDSNGSYKWSKTKKLLLLPHEWDLLKLLALKYTFAEFEIASDILNKEQESSDDDSKDLEYDIFEPLSHLDTVITTNPADGSSQNFLIIRSMCHIIYNSLFDYWDKLMNGLLASLLDSQLKTLLTGMKKLVKELKKN</sequence>
<evidence type="ECO:0000313" key="2">
    <source>
        <dbReference type="EMBL" id="RIB30307.1"/>
    </source>
</evidence>
<accession>A0A397W9E6</accession>
<comment type="caution">
    <text evidence="2">The sequence shown here is derived from an EMBL/GenBank/DDBJ whole genome shotgun (WGS) entry which is preliminary data.</text>
</comment>
<reference evidence="2 3" key="1">
    <citation type="submission" date="2018-06" db="EMBL/GenBank/DDBJ databases">
        <title>Comparative genomics reveals the genomic features of Rhizophagus irregularis, R. cerebriforme, R. diaphanum and Gigaspora rosea, and their symbiotic lifestyle signature.</title>
        <authorList>
            <person name="Morin E."/>
            <person name="San Clemente H."/>
            <person name="Chen E.C.H."/>
            <person name="De La Providencia I."/>
            <person name="Hainaut M."/>
            <person name="Kuo A."/>
            <person name="Kohler A."/>
            <person name="Murat C."/>
            <person name="Tang N."/>
            <person name="Roy S."/>
            <person name="Loubradou J."/>
            <person name="Henrissat B."/>
            <person name="Grigoriev I.V."/>
            <person name="Corradi N."/>
            <person name="Roux C."/>
            <person name="Martin F.M."/>
        </authorList>
    </citation>
    <scope>NUCLEOTIDE SEQUENCE [LARGE SCALE GENOMIC DNA]</scope>
    <source>
        <strain evidence="2 3">DAOM 194757</strain>
    </source>
</reference>
<gene>
    <name evidence="2" type="ORF">C2G38_2152898</name>
</gene>
<dbReference type="Proteomes" id="UP000266673">
    <property type="component" value="Unassembled WGS sequence"/>
</dbReference>
<organism evidence="2 3">
    <name type="scientific">Gigaspora rosea</name>
    <dbReference type="NCBI Taxonomy" id="44941"/>
    <lineage>
        <taxon>Eukaryota</taxon>
        <taxon>Fungi</taxon>
        <taxon>Fungi incertae sedis</taxon>
        <taxon>Mucoromycota</taxon>
        <taxon>Glomeromycotina</taxon>
        <taxon>Glomeromycetes</taxon>
        <taxon>Diversisporales</taxon>
        <taxon>Gigasporaceae</taxon>
        <taxon>Gigaspora</taxon>
    </lineage>
</organism>
<proteinExistence type="predicted"/>
<feature type="region of interest" description="Disordered" evidence="1">
    <location>
        <begin position="39"/>
        <end position="62"/>
    </location>
</feature>
<dbReference type="AlphaFoldDB" id="A0A397W9E6"/>
<protein>
    <submittedName>
        <fullName evidence="2">Uncharacterized protein</fullName>
    </submittedName>
</protein>
<name>A0A397W9E6_9GLOM</name>
<dbReference type="EMBL" id="QKWP01000015">
    <property type="protein sequence ID" value="RIB30307.1"/>
    <property type="molecule type" value="Genomic_DNA"/>
</dbReference>
<evidence type="ECO:0000313" key="3">
    <source>
        <dbReference type="Proteomes" id="UP000266673"/>
    </source>
</evidence>